<sequence length="87" mass="10214">MLFMGLSVQSVLDLVVAGNFFDDWFWHFCFHCFHSMLDRFLAQRQGHFLIHMWRSIFFANDCHFICGNNGEQKHGTGSTFFLAVCDE</sequence>
<organism evidence="1 2">
    <name type="scientific">Pistacia integerrima</name>
    <dbReference type="NCBI Taxonomy" id="434235"/>
    <lineage>
        <taxon>Eukaryota</taxon>
        <taxon>Viridiplantae</taxon>
        <taxon>Streptophyta</taxon>
        <taxon>Embryophyta</taxon>
        <taxon>Tracheophyta</taxon>
        <taxon>Spermatophyta</taxon>
        <taxon>Magnoliopsida</taxon>
        <taxon>eudicotyledons</taxon>
        <taxon>Gunneridae</taxon>
        <taxon>Pentapetalae</taxon>
        <taxon>rosids</taxon>
        <taxon>malvids</taxon>
        <taxon>Sapindales</taxon>
        <taxon>Anacardiaceae</taxon>
        <taxon>Pistacia</taxon>
    </lineage>
</organism>
<reference evidence="2" key="1">
    <citation type="journal article" date="2023" name="G3 (Bethesda)">
        <title>Genome assembly and association tests identify interacting loci associated with vigor, precocity, and sex in interspecific pistachio rootstocks.</title>
        <authorList>
            <person name="Palmer W."/>
            <person name="Jacygrad E."/>
            <person name="Sagayaradj S."/>
            <person name="Cavanaugh K."/>
            <person name="Han R."/>
            <person name="Bertier L."/>
            <person name="Beede B."/>
            <person name="Kafkas S."/>
            <person name="Golino D."/>
            <person name="Preece J."/>
            <person name="Michelmore R."/>
        </authorList>
    </citation>
    <scope>NUCLEOTIDE SEQUENCE [LARGE SCALE GENOMIC DNA]</scope>
</reference>
<comment type="caution">
    <text evidence="1">The sequence shown here is derived from an EMBL/GenBank/DDBJ whole genome shotgun (WGS) entry which is preliminary data.</text>
</comment>
<evidence type="ECO:0000313" key="1">
    <source>
        <dbReference type="EMBL" id="KAJ0039009.1"/>
    </source>
</evidence>
<dbReference type="EMBL" id="CM047741">
    <property type="protein sequence ID" value="KAJ0039009.1"/>
    <property type="molecule type" value="Genomic_DNA"/>
</dbReference>
<evidence type="ECO:0000313" key="2">
    <source>
        <dbReference type="Proteomes" id="UP001163603"/>
    </source>
</evidence>
<protein>
    <submittedName>
        <fullName evidence="1">Uncharacterized protein</fullName>
    </submittedName>
</protein>
<accession>A0ACC0YNK3</accession>
<dbReference type="Proteomes" id="UP001163603">
    <property type="component" value="Chromosome 6"/>
</dbReference>
<name>A0ACC0YNK3_9ROSI</name>
<gene>
    <name evidence="1" type="ORF">Pint_23412</name>
</gene>
<proteinExistence type="predicted"/>
<keyword evidence="2" id="KW-1185">Reference proteome</keyword>